<dbReference type="EMBL" id="BK016044">
    <property type="protein sequence ID" value="DAF91061.1"/>
    <property type="molecule type" value="Genomic_DNA"/>
</dbReference>
<evidence type="ECO:0000313" key="1">
    <source>
        <dbReference type="EMBL" id="DAF91061.1"/>
    </source>
</evidence>
<accession>A0A8S5U9C3</accession>
<reference evidence="1" key="1">
    <citation type="journal article" date="2021" name="Proc. Natl. Acad. Sci. U.S.A.">
        <title>A Catalog of Tens of Thousands of Viruses from Human Metagenomes Reveals Hidden Associations with Chronic Diseases.</title>
        <authorList>
            <person name="Tisza M.J."/>
            <person name="Buck C.B."/>
        </authorList>
    </citation>
    <scope>NUCLEOTIDE SEQUENCE</scope>
    <source>
        <strain evidence="1">Ct7aK2</strain>
    </source>
</reference>
<protein>
    <submittedName>
        <fullName evidence="1">Uncharacterized protein</fullName>
    </submittedName>
</protein>
<organism evidence="1">
    <name type="scientific">Siphoviridae sp. ct7aK2</name>
    <dbReference type="NCBI Taxonomy" id="2825351"/>
    <lineage>
        <taxon>Viruses</taxon>
        <taxon>Duplodnaviria</taxon>
        <taxon>Heunggongvirae</taxon>
        <taxon>Uroviricota</taxon>
        <taxon>Caudoviricetes</taxon>
    </lineage>
</organism>
<name>A0A8S5U9C3_9CAUD</name>
<proteinExistence type="predicted"/>
<sequence>MSSYLFLFVTLRPVNNLFQILCVLSHNYNGANGQIFAFLWASIHSNISLI</sequence>